<dbReference type="Proteomes" id="UP000320481">
    <property type="component" value="Unassembled WGS sequence"/>
</dbReference>
<comment type="caution">
    <text evidence="3">The sequence shown here is derived from an EMBL/GenBank/DDBJ whole genome shotgun (WGS) entry which is preliminary data.</text>
</comment>
<dbReference type="PANTHER" id="PTHR43031:SF1">
    <property type="entry name" value="PYRIDINE NUCLEOTIDE-DISULPHIDE OXIDOREDUCTASE"/>
    <property type="match status" value="1"/>
</dbReference>
<dbReference type="SUPFAM" id="SSF52821">
    <property type="entry name" value="Rhodanese/Cell cycle control phosphatase"/>
    <property type="match status" value="1"/>
</dbReference>
<keyword evidence="4" id="KW-1185">Reference proteome</keyword>
<evidence type="ECO:0000259" key="2">
    <source>
        <dbReference type="PROSITE" id="PS50206"/>
    </source>
</evidence>
<dbReference type="CDD" id="cd00158">
    <property type="entry name" value="RHOD"/>
    <property type="match status" value="1"/>
</dbReference>
<dbReference type="Pfam" id="PF03992">
    <property type="entry name" value="ABM"/>
    <property type="match status" value="1"/>
</dbReference>
<evidence type="ECO:0000256" key="1">
    <source>
        <dbReference type="SAM" id="MobiDB-lite"/>
    </source>
</evidence>
<evidence type="ECO:0000313" key="4">
    <source>
        <dbReference type="Proteomes" id="UP000320481"/>
    </source>
</evidence>
<dbReference type="SUPFAM" id="SSF54909">
    <property type="entry name" value="Dimeric alpha+beta barrel"/>
    <property type="match status" value="1"/>
</dbReference>
<dbReference type="InterPro" id="IPR050229">
    <property type="entry name" value="GlpE_sulfurtransferase"/>
</dbReference>
<protein>
    <recommendedName>
        <fullName evidence="2">Rhodanese domain-containing protein</fullName>
    </recommendedName>
</protein>
<organism evidence="3 4">
    <name type="scientific">Streptomyces misionensis</name>
    <dbReference type="NCBI Taxonomy" id="67331"/>
    <lineage>
        <taxon>Bacteria</taxon>
        <taxon>Bacillati</taxon>
        <taxon>Actinomycetota</taxon>
        <taxon>Actinomycetes</taxon>
        <taxon>Kitasatosporales</taxon>
        <taxon>Streptomycetaceae</taxon>
        <taxon>Streptomyces</taxon>
    </lineage>
</organism>
<name>A0A5C6JY19_9ACTN</name>
<dbReference type="RefSeq" id="WP_146464584.1">
    <property type="nucleotide sequence ID" value="NZ_VOGW01000049.1"/>
</dbReference>
<dbReference type="EMBL" id="VOGW01000049">
    <property type="protein sequence ID" value="TWV53758.1"/>
    <property type="molecule type" value="Genomic_DNA"/>
</dbReference>
<dbReference type="InterPro" id="IPR001763">
    <property type="entry name" value="Rhodanese-like_dom"/>
</dbReference>
<dbReference type="Gene3D" id="3.30.70.100">
    <property type="match status" value="1"/>
</dbReference>
<dbReference type="InterPro" id="IPR007138">
    <property type="entry name" value="ABM_dom"/>
</dbReference>
<sequence length="231" mass="24606">MEDRHVVIIPIEIDAERESSYLDAWQDAADLMAEQPGFIRARMFRTTVPGSEFSLVNVAEWESAAHWEEAMNVCPMLGQQMAVTHASNYRAIRTVLPATQRKTGSGGGQTPADLSPAEARRRVLAGDLTLVDVREDEEWEAGHPAGAIHVALGALPAALPELPDGPLAFICRTGARSVRGGARAIRAGRTSVHAVAGGLEAWEAAGLPITPADIPDSADTTDRAGVAVRED</sequence>
<dbReference type="SMART" id="SM00450">
    <property type="entry name" value="RHOD"/>
    <property type="match status" value="1"/>
</dbReference>
<evidence type="ECO:0000313" key="3">
    <source>
        <dbReference type="EMBL" id="TWV53758.1"/>
    </source>
</evidence>
<dbReference type="Pfam" id="PF00581">
    <property type="entry name" value="Rhodanese"/>
    <property type="match status" value="1"/>
</dbReference>
<dbReference type="PANTHER" id="PTHR43031">
    <property type="entry name" value="FAD-DEPENDENT OXIDOREDUCTASE"/>
    <property type="match status" value="1"/>
</dbReference>
<gene>
    <name evidence="3" type="ORF">FRZ03_08680</name>
</gene>
<dbReference type="AlphaFoldDB" id="A0A5C6JY19"/>
<dbReference type="InterPro" id="IPR036873">
    <property type="entry name" value="Rhodanese-like_dom_sf"/>
</dbReference>
<dbReference type="PROSITE" id="PS50206">
    <property type="entry name" value="RHODANESE_3"/>
    <property type="match status" value="1"/>
</dbReference>
<dbReference type="InterPro" id="IPR011008">
    <property type="entry name" value="Dimeric_a/b-barrel"/>
</dbReference>
<proteinExistence type="predicted"/>
<feature type="region of interest" description="Disordered" evidence="1">
    <location>
        <begin position="212"/>
        <end position="231"/>
    </location>
</feature>
<dbReference type="Gene3D" id="3.40.250.10">
    <property type="entry name" value="Rhodanese-like domain"/>
    <property type="match status" value="1"/>
</dbReference>
<reference evidence="3" key="1">
    <citation type="journal article" date="2019" name="Microbiol. Resour. Announc.">
        <title>Draft Genomic Sequences of Streptomyces misionensis and Streptomyces albidoflavus, bacteria applied for phytopathogen biocontrol.</title>
        <authorList>
            <person name="Pylro V."/>
            <person name="Dias A."/>
            <person name="Andreote F."/>
            <person name="Varani A."/>
            <person name="Andreote C."/>
            <person name="Bernardo E."/>
            <person name="Martins T."/>
        </authorList>
    </citation>
    <scope>NUCLEOTIDE SEQUENCE [LARGE SCALE GENOMIC DNA]</scope>
    <source>
        <strain evidence="3">66</strain>
    </source>
</reference>
<accession>A0A5C6JY19</accession>
<feature type="domain" description="Rhodanese" evidence="2">
    <location>
        <begin position="124"/>
        <end position="211"/>
    </location>
</feature>